<evidence type="ECO:0000313" key="3">
    <source>
        <dbReference type="EMBL" id="PMP62043.1"/>
    </source>
</evidence>
<dbReference type="Proteomes" id="UP000235731">
    <property type="component" value="Unassembled WGS sequence"/>
</dbReference>
<dbReference type="PANTHER" id="PTHR47618:SF1">
    <property type="entry name" value="BIFUNCTIONAL OLIGORIBONUCLEASE AND PAP PHOSPHATASE NRNA"/>
    <property type="match status" value="1"/>
</dbReference>
<dbReference type="Gene3D" id="3.10.310.30">
    <property type="match status" value="1"/>
</dbReference>
<dbReference type="GO" id="GO:0003676">
    <property type="term" value="F:nucleic acid binding"/>
    <property type="evidence" value="ECO:0007669"/>
    <property type="project" value="InterPro"/>
</dbReference>
<dbReference type="InterPro" id="IPR001667">
    <property type="entry name" value="DDH_dom"/>
</dbReference>
<evidence type="ECO:0000259" key="2">
    <source>
        <dbReference type="Pfam" id="PF02272"/>
    </source>
</evidence>
<dbReference type="SUPFAM" id="SSF64182">
    <property type="entry name" value="DHH phosphoesterases"/>
    <property type="match status" value="1"/>
</dbReference>
<feature type="domain" description="DDH" evidence="1">
    <location>
        <begin position="15"/>
        <end position="149"/>
    </location>
</feature>
<dbReference type="InterPro" id="IPR003156">
    <property type="entry name" value="DHHA1_dom"/>
</dbReference>
<proteinExistence type="predicted"/>
<dbReference type="InterPro" id="IPR038763">
    <property type="entry name" value="DHH_sf"/>
</dbReference>
<dbReference type="InterPro" id="IPR051319">
    <property type="entry name" value="Oligoribo/pAp-PDE_c-di-AMP_PDE"/>
</dbReference>
<dbReference type="Pfam" id="PF02272">
    <property type="entry name" value="DHHA1"/>
    <property type="match status" value="1"/>
</dbReference>
<evidence type="ECO:0000259" key="1">
    <source>
        <dbReference type="Pfam" id="PF01368"/>
    </source>
</evidence>
<gene>
    <name evidence="3" type="ORF">C0197_05015</name>
</gene>
<reference evidence="3 4" key="1">
    <citation type="submission" date="2018-01" db="EMBL/GenBank/DDBJ databases">
        <title>Metagenomic assembled genomes from two thermal pools in the Uzon Caldera, Kamchatka, Russia.</title>
        <authorList>
            <person name="Wilkins L."/>
            <person name="Ettinger C."/>
        </authorList>
    </citation>
    <scope>NUCLEOTIDE SEQUENCE [LARGE SCALE GENOMIC DNA]</scope>
    <source>
        <strain evidence="3">ZAV-15</strain>
    </source>
</reference>
<sequence>MDIERILSLIKDSDKIVLVTHQNPDIDGLSAMLSFALVFSEKKPLLLVEELPPNSQFLHGIEKVKIISEEITLLEPDLLIVFDAQCERRLSEKIRKVLRPKKVLVFDHHQEESCEPFFSCQPLRVIDPEAPSTTYLLYKFFKSANLPLSFPVSENLLAGLYYDTGSFKYENVKGDIFLVAQELLDLGARPSYIAKELFENISLEQLEITKLVLERLELLKNGEIALSYLTKEDFERLGGEAYLNDPVSLLRSIKGVKISALVKEIEDGLIKVSLRSKAPFEVIELAKKYGGGGHKYACGFKLKGESLSNFLEKFKGELEAFL</sequence>
<dbReference type="Gene3D" id="3.90.1640.10">
    <property type="entry name" value="inorganic pyrophosphatase (n-terminal core)"/>
    <property type="match status" value="1"/>
</dbReference>
<feature type="domain" description="DHHA1" evidence="2">
    <location>
        <begin position="247"/>
        <end position="318"/>
    </location>
</feature>
<protein>
    <recommendedName>
        <fullName evidence="5">Phosphoesterase</fullName>
    </recommendedName>
</protein>
<name>A0A2N7PIU8_9BACT</name>
<dbReference type="Pfam" id="PF01368">
    <property type="entry name" value="DHH"/>
    <property type="match status" value="1"/>
</dbReference>
<evidence type="ECO:0008006" key="5">
    <source>
        <dbReference type="Google" id="ProtNLM"/>
    </source>
</evidence>
<dbReference type="EMBL" id="PNIE01000070">
    <property type="protein sequence ID" value="PMP62043.1"/>
    <property type="molecule type" value="Genomic_DNA"/>
</dbReference>
<dbReference type="AlphaFoldDB" id="A0A2N7PIU8"/>
<evidence type="ECO:0000313" key="4">
    <source>
        <dbReference type="Proteomes" id="UP000235731"/>
    </source>
</evidence>
<comment type="caution">
    <text evidence="3">The sequence shown here is derived from an EMBL/GenBank/DDBJ whole genome shotgun (WGS) entry which is preliminary data.</text>
</comment>
<dbReference type="PANTHER" id="PTHR47618">
    <property type="entry name" value="BIFUNCTIONAL OLIGORIBONUCLEASE AND PAP PHOSPHATASE NRNA"/>
    <property type="match status" value="1"/>
</dbReference>
<organism evidence="3 4">
    <name type="scientific">Caldimicrobium thiodismutans</name>
    <dbReference type="NCBI Taxonomy" id="1653476"/>
    <lineage>
        <taxon>Bacteria</taxon>
        <taxon>Pseudomonadati</taxon>
        <taxon>Thermodesulfobacteriota</taxon>
        <taxon>Thermodesulfobacteria</taxon>
        <taxon>Thermodesulfobacteriales</taxon>
        <taxon>Thermodesulfobacteriaceae</taxon>
        <taxon>Caldimicrobium</taxon>
    </lineage>
</organism>
<accession>A0A2N7PIU8</accession>